<accession>K3YM08</accession>
<dbReference type="STRING" id="4555.K3YM08"/>
<evidence type="ECO:0000256" key="5">
    <source>
        <dbReference type="ARBA" id="ARBA00022821"/>
    </source>
</evidence>
<evidence type="ECO:0000256" key="1">
    <source>
        <dbReference type="ARBA" id="ARBA00008894"/>
    </source>
</evidence>
<evidence type="ECO:0000259" key="11">
    <source>
        <dbReference type="Pfam" id="PF23598"/>
    </source>
</evidence>
<evidence type="ECO:0000256" key="6">
    <source>
        <dbReference type="ARBA" id="ARBA00023054"/>
    </source>
</evidence>
<dbReference type="Proteomes" id="UP000004995">
    <property type="component" value="Unassembled WGS sequence"/>
</dbReference>
<dbReference type="Gene3D" id="1.20.5.4130">
    <property type="match status" value="1"/>
</dbReference>
<dbReference type="EMBL" id="AGNK02004001">
    <property type="status" value="NOT_ANNOTATED_CDS"/>
    <property type="molecule type" value="Genomic_DNA"/>
</dbReference>
<reference evidence="13" key="1">
    <citation type="journal article" date="2012" name="Nat. Biotechnol.">
        <title>Reference genome sequence of the model plant Setaria.</title>
        <authorList>
            <person name="Bennetzen J.L."/>
            <person name="Schmutz J."/>
            <person name="Wang H."/>
            <person name="Percifield R."/>
            <person name="Hawkins J."/>
            <person name="Pontaroli A.C."/>
            <person name="Estep M."/>
            <person name="Feng L."/>
            <person name="Vaughn J.N."/>
            <person name="Grimwood J."/>
            <person name="Jenkins J."/>
            <person name="Barry K."/>
            <person name="Lindquist E."/>
            <person name="Hellsten U."/>
            <person name="Deshpande S."/>
            <person name="Wang X."/>
            <person name="Wu X."/>
            <person name="Mitros T."/>
            <person name="Triplett J."/>
            <person name="Yang X."/>
            <person name="Ye C.Y."/>
            <person name="Mauro-Herrera M."/>
            <person name="Wang L."/>
            <person name="Li P."/>
            <person name="Sharma M."/>
            <person name="Sharma R."/>
            <person name="Ronald P.C."/>
            <person name="Panaud O."/>
            <person name="Kellogg E.A."/>
            <person name="Brutnell T.P."/>
            <person name="Doust A.N."/>
            <person name="Tuskan G.A."/>
            <person name="Rokhsar D."/>
            <person name="Devos K.M."/>
        </authorList>
    </citation>
    <scope>NUCLEOTIDE SEQUENCE [LARGE SCALE GENOMIC DNA]</scope>
    <source>
        <strain evidence="13">cv. Yugu1</strain>
    </source>
</reference>
<dbReference type="GO" id="GO:0043531">
    <property type="term" value="F:ADP binding"/>
    <property type="evidence" value="ECO:0007669"/>
    <property type="project" value="InterPro"/>
</dbReference>
<feature type="region of interest" description="Disordered" evidence="7">
    <location>
        <begin position="140"/>
        <end position="195"/>
    </location>
</feature>
<dbReference type="Gene3D" id="3.80.10.10">
    <property type="entry name" value="Ribonuclease Inhibitor"/>
    <property type="match status" value="2"/>
</dbReference>
<name>K3YM08_SETIT</name>
<dbReference type="Gene3D" id="3.40.50.300">
    <property type="entry name" value="P-loop containing nucleotide triphosphate hydrolases"/>
    <property type="match status" value="1"/>
</dbReference>
<dbReference type="PANTHER" id="PTHR23155">
    <property type="entry name" value="DISEASE RESISTANCE PROTEIN RP"/>
    <property type="match status" value="1"/>
</dbReference>
<dbReference type="Gene3D" id="1.10.8.430">
    <property type="entry name" value="Helical domain of apoptotic protease-activating factors"/>
    <property type="match status" value="1"/>
</dbReference>
<dbReference type="FunCoup" id="K3YM08">
    <property type="interactions" value="1"/>
</dbReference>
<evidence type="ECO:0000259" key="8">
    <source>
        <dbReference type="Pfam" id="PF00931"/>
    </source>
</evidence>
<dbReference type="Pfam" id="PF23559">
    <property type="entry name" value="WHD_DRP"/>
    <property type="match status" value="1"/>
</dbReference>
<feature type="compositionally biased region" description="Basic and acidic residues" evidence="7">
    <location>
        <begin position="161"/>
        <end position="182"/>
    </location>
</feature>
<organism evidence="12 13">
    <name type="scientific">Setaria italica</name>
    <name type="common">Foxtail millet</name>
    <name type="synonym">Panicum italicum</name>
    <dbReference type="NCBI Taxonomy" id="4555"/>
    <lineage>
        <taxon>Eukaryota</taxon>
        <taxon>Viridiplantae</taxon>
        <taxon>Streptophyta</taxon>
        <taxon>Embryophyta</taxon>
        <taxon>Tracheophyta</taxon>
        <taxon>Spermatophyta</taxon>
        <taxon>Magnoliopsida</taxon>
        <taxon>Liliopsida</taxon>
        <taxon>Poales</taxon>
        <taxon>Poaceae</taxon>
        <taxon>PACMAD clade</taxon>
        <taxon>Panicoideae</taxon>
        <taxon>Panicodae</taxon>
        <taxon>Paniceae</taxon>
        <taxon>Cenchrinae</taxon>
        <taxon>Setaria</taxon>
    </lineage>
</organism>
<dbReference type="InterPro" id="IPR042197">
    <property type="entry name" value="Apaf_helical"/>
</dbReference>
<dbReference type="GO" id="GO:0009626">
    <property type="term" value="P:plant-type hypersensitive response"/>
    <property type="evidence" value="ECO:0007669"/>
    <property type="project" value="UniProtKB-ARBA"/>
</dbReference>
<dbReference type="Pfam" id="PF00931">
    <property type="entry name" value="NB-ARC"/>
    <property type="match status" value="1"/>
</dbReference>
<keyword evidence="4" id="KW-0547">Nucleotide-binding</keyword>
<dbReference type="InterPro" id="IPR055414">
    <property type="entry name" value="LRR_R13L4/SHOC2-like"/>
</dbReference>
<feature type="domain" description="Disease resistance protein winged helix" evidence="10">
    <location>
        <begin position="743"/>
        <end position="815"/>
    </location>
</feature>
<feature type="compositionally biased region" description="Gly residues" evidence="7">
    <location>
        <begin position="80"/>
        <end position="101"/>
    </location>
</feature>
<feature type="domain" description="Disease resistance R13L4/SHOC-2-like LRR" evidence="11">
    <location>
        <begin position="866"/>
        <end position="965"/>
    </location>
</feature>
<evidence type="ECO:0000259" key="9">
    <source>
        <dbReference type="Pfam" id="PF18052"/>
    </source>
</evidence>
<keyword evidence="2" id="KW-0433">Leucine-rich repeat</keyword>
<feature type="domain" description="Disease resistance R13L4/SHOC-2-like LRR" evidence="11">
    <location>
        <begin position="1040"/>
        <end position="1284"/>
    </location>
</feature>
<keyword evidence="5" id="KW-0611">Plant defense</keyword>
<dbReference type="Pfam" id="PF23598">
    <property type="entry name" value="LRR_14"/>
    <property type="match status" value="2"/>
</dbReference>
<dbReference type="InterPro" id="IPR058922">
    <property type="entry name" value="WHD_DRP"/>
</dbReference>
<dbReference type="SUPFAM" id="SSF52058">
    <property type="entry name" value="L domain-like"/>
    <property type="match status" value="1"/>
</dbReference>
<feature type="compositionally biased region" description="Gly residues" evidence="7">
    <location>
        <begin position="109"/>
        <end position="123"/>
    </location>
</feature>
<feature type="compositionally biased region" description="Low complexity" evidence="7">
    <location>
        <begin position="140"/>
        <end position="156"/>
    </location>
</feature>
<dbReference type="InterPro" id="IPR038005">
    <property type="entry name" value="RX-like_CC"/>
</dbReference>
<comment type="similarity">
    <text evidence="1">Belongs to the disease resistance NB-LRR family.</text>
</comment>
<dbReference type="OMA" id="THDERDN"/>
<protein>
    <recommendedName>
        <fullName evidence="14">NB-ARC domain-containing protein</fullName>
    </recommendedName>
</protein>
<dbReference type="InterPro" id="IPR002182">
    <property type="entry name" value="NB-ARC"/>
</dbReference>
<evidence type="ECO:0000256" key="7">
    <source>
        <dbReference type="SAM" id="MobiDB-lite"/>
    </source>
</evidence>
<feature type="domain" description="Disease resistance N-terminal" evidence="9">
    <location>
        <begin position="241"/>
        <end position="313"/>
    </location>
</feature>
<dbReference type="CDD" id="cd14798">
    <property type="entry name" value="RX-CC_like"/>
    <property type="match status" value="1"/>
</dbReference>
<keyword evidence="6" id="KW-0175">Coiled coil</keyword>
<dbReference type="InterPro" id="IPR036388">
    <property type="entry name" value="WH-like_DNA-bd_sf"/>
</dbReference>
<evidence type="ECO:0000256" key="4">
    <source>
        <dbReference type="ARBA" id="ARBA00022741"/>
    </source>
</evidence>
<dbReference type="InterPro" id="IPR041118">
    <property type="entry name" value="Rx_N"/>
</dbReference>
<feature type="region of interest" description="Disordered" evidence="7">
    <location>
        <begin position="32"/>
        <end position="123"/>
    </location>
</feature>
<dbReference type="InParanoid" id="K3YM08"/>
<dbReference type="FunFam" id="1.10.10.10:FF:000322">
    <property type="entry name" value="Probable disease resistance protein At1g63360"/>
    <property type="match status" value="1"/>
</dbReference>
<dbReference type="SUPFAM" id="SSF52540">
    <property type="entry name" value="P-loop containing nucleoside triphosphate hydrolases"/>
    <property type="match status" value="1"/>
</dbReference>
<dbReference type="PRINTS" id="PR00364">
    <property type="entry name" value="DISEASERSIST"/>
</dbReference>
<dbReference type="InterPro" id="IPR044974">
    <property type="entry name" value="Disease_R_plants"/>
</dbReference>
<dbReference type="GO" id="GO:0042742">
    <property type="term" value="P:defense response to bacterium"/>
    <property type="evidence" value="ECO:0007669"/>
    <property type="project" value="UniProtKB-ARBA"/>
</dbReference>
<feature type="domain" description="NB-ARC" evidence="8">
    <location>
        <begin position="500"/>
        <end position="655"/>
    </location>
</feature>
<keyword evidence="13" id="KW-1185">Reference proteome</keyword>
<keyword evidence="3" id="KW-0677">Repeat</keyword>
<dbReference type="EnsemblPlants" id="KQL02734">
    <property type="protein sequence ID" value="KQL02734"/>
    <property type="gene ID" value="SETIT_015284mg"/>
</dbReference>
<dbReference type="Gramene" id="KQL02734">
    <property type="protein sequence ID" value="KQL02734"/>
    <property type="gene ID" value="SETIT_015284mg"/>
</dbReference>
<evidence type="ECO:0000256" key="3">
    <source>
        <dbReference type="ARBA" id="ARBA00022737"/>
    </source>
</evidence>
<evidence type="ECO:0008006" key="14">
    <source>
        <dbReference type="Google" id="ProtNLM"/>
    </source>
</evidence>
<dbReference type="InterPro" id="IPR027417">
    <property type="entry name" value="P-loop_NTPase"/>
</dbReference>
<dbReference type="Gene3D" id="1.10.10.10">
    <property type="entry name" value="Winged helix-like DNA-binding domain superfamily/Winged helix DNA-binding domain"/>
    <property type="match status" value="1"/>
</dbReference>
<dbReference type="PANTHER" id="PTHR23155:SF1114">
    <property type="entry name" value="OS02G0475500 PROTEIN"/>
    <property type="match status" value="1"/>
</dbReference>
<dbReference type="eggNOG" id="KOG4658">
    <property type="taxonomic scope" value="Eukaryota"/>
</dbReference>
<reference evidence="12" key="2">
    <citation type="submission" date="2018-08" db="UniProtKB">
        <authorList>
            <consortium name="EnsemblPlants"/>
        </authorList>
    </citation>
    <scope>IDENTIFICATION</scope>
    <source>
        <strain evidence="12">Yugu1</strain>
    </source>
</reference>
<evidence type="ECO:0000259" key="10">
    <source>
        <dbReference type="Pfam" id="PF23559"/>
    </source>
</evidence>
<evidence type="ECO:0000313" key="13">
    <source>
        <dbReference type="Proteomes" id="UP000004995"/>
    </source>
</evidence>
<dbReference type="Pfam" id="PF18052">
    <property type="entry name" value="Rx_N"/>
    <property type="match status" value="1"/>
</dbReference>
<evidence type="ECO:0000313" key="12">
    <source>
        <dbReference type="EnsemblPlants" id="KQL02734"/>
    </source>
</evidence>
<proteinExistence type="inferred from homology"/>
<evidence type="ECO:0000256" key="2">
    <source>
        <dbReference type="ARBA" id="ARBA00022614"/>
    </source>
</evidence>
<dbReference type="GO" id="GO:0002758">
    <property type="term" value="P:innate immune response-activating signaling pathway"/>
    <property type="evidence" value="ECO:0007669"/>
    <property type="project" value="UniProtKB-ARBA"/>
</dbReference>
<sequence>MYICYLLQCIFQRWLKSLLDWGTRNLLQGCPAAGRRPGGGQAAGASGAGSRRLRRGRPAAGRCPGSRRLRRWSRIQGDGASTGGGGAQAGAEGASGGGGGAQRPAAGASGAGAGGGGAQASGGAGVRRLAARGGSLAGAAAGGREAARPTPGAAPGSAGGRRRDLERRRRDLERRRREERRWSPGGRCPRVPGGKFLRLPQKRGLTRVGDKLSASCISDSPISGLRDKRGISKAFRAYAKSAVAEEVALQLGIQRDHAFIRDELAMMQAFMRATHDERDNHEVLMTWVKQVRDVAYDAEDCLQDFSVHLHKPSWWHLPRTWQERCRIAKQMKELRARVEDVSQRNLRYQLIKSAGSKPVTSAEQSSITAATIFGIDDARRAAKNDNSKVDLVHLINTPGEDLRVIAVWGTSGDLGQTSIINAAYENPDIKKKFSCRAWDCQDQIKIPVVVSSSDKSISTNVALGHQSQGGNEIKVFTKSLTRIKTMASALEESQLIGRQKEKTDIINLISNRSNQEHAVISVWGMGGIGKTTLIKDVYESQKLVGVFEKHACVTVMRPFIRKEFLKSLIMQLNLARLLEGKKCLIVLDDLSSIAEWDNIFGSFPKLDSSCRIIVTTREESIAKHCSEKQENIYKLKVLDCKDAQDLFTRKVFKEAKDLDKHPELIKEAKMILKKCNGLPLAIVTIGGFLAKQPKVAVEWRKLNEHISAELEMNPELGAIKTILGKSYDGLPYHLKSCFLYTSIFPEDHKVSRRRLIRRWSAEGYSREIRDKSPEEVADNYFMELIERSMILPSQLSVNSRKGIDSCQVHDLMREISISKSTEENLVFRMEEGCSSNTQGTVRHLVISTNWEADKSEFENKVDLSRIRSLTVFGKWRSFFISDKMRFLRVLDLEGTSGLVSHHLEHIGRLLHLRYLSLRGCDSIFHLSDSLGNLKQLETLDISETAILKLPKTITKLKKLQYLRAGAVGKDDDSLTFEELPKVVNNRPCFCMGWLLGFCMVCCAPQLVKEVMGVDGDMNRCDVCTQCCCWWFPLLMAREGPTWMPRGIGKLKSLRTLGLVNLAWDKAILRDLKGLTQLRKLAVTGINKENSQEFCSVVANLSCLESLLVQAWGMPGLHGCLEGLASAPKTLQSLKIYGNLVKLPGWVQGLPNLVKLVLRSSRILEHEPALQVLGKLPNLVSLRLWAKSFQVDDLRFTFHPEAFPSLIVLELNDIDGLKSVEFEEGAMLQLERLDFRGKLEETNTGMFSGLPLLRSLKEFMLDSKTYEHAFMEDLQGQLGANPNGPALKRW</sequence>
<dbReference type="InterPro" id="IPR032675">
    <property type="entry name" value="LRR_dom_sf"/>
</dbReference>
<dbReference type="HOGENOM" id="CLU_000837_14_1_1"/>